<protein>
    <recommendedName>
        <fullName evidence="3">Ribosomal protein L32</fullName>
    </recommendedName>
</protein>
<accession>A0AAV8S8B6</accession>
<gene>
    <name evidence="1" type="ORF">K2173_000852</name>
</gene>
<proteinExistence type="predicted"/>
<comment type="caution">
    <text evidence="1">The sequence shown here is derived from an EMBL/GenBank/DDBJ whole genome shotgun (WGS) entry which is preliminary data.</text>
</comment>
<name>A0AAV8S8B6_9ROSI</name>
<evidence type="ECO:0000313" key="1">
    <source>
        <dbReference type="EMBL" id="KAJ8748280.1"/>
    </source>
</evidence>
<dbReference type="EMBL" id="JAIWQS010000012">
    <property type="protein sequence ID" value="KAJ8748280.1"/>
    <property type="molecule type" value="Genomic_DNA"/>
</dbReference>
<dbReference type="Proteomes" id="UP001159364">
    <property type="component" value="Linkage Group LG12"/>
</dbReference>
<evidence type="ECO:0008006" key="3">
    <source>
        <dbReference type="Google" id="ProtNLM"/>
    </source>
</evidence>
<evidence type="ECO:0000313" key="2">
    <source>
        <dbReference type="Proteomes" id="UP001159364"/>
    </source>
</evidence>
<sequence>MTLISSLAWKRNSQNFKFQKKLLWEYLRVTQAAKGRLWVAVGRCNYILGSNEPKGERFKYSS</sequence>
<dbReference type="AlphaFoldDB" id="A0AAV8S8B6"/>
<organism evidence="1 2">
    <name type="scientific">Erythroxylum novogranatense</name>
    <dbReference type="NCBI Taxonomy" id="1862640"/>
    <lineage>
        <taxon>Eukaryota</taxon>
        <taxon>Viridiplantae</taxon>
        <taxon>Streptophyta</taxon>
        <taxon>Embryophyta</taxon>
        <taxon>Tracheophyta</taxon>
        <taxon>Spermatophyta</taxon>
        <taxon>Magnoliopsida</taxon>
        <taxon>eudicotyledons</taxon>
        <taxon>Gunneridae</taxon>
        <taxon>Pentapetalae</taxon>
        <taxon>rosids</taxon>
        <taxon>fabids</taxon>
        <taxon>Malpighiales</taxon>
        <taxon>Erythroxylaceae</taxon>
        <taxon>Erythroxylum</taxon>
    </lineage>
</organism>
<reference evidence="1 2" key="1">
    <citation type="submission" date="2021-09" db="EMBL/GenBank/DDBJ databases">
        <title>Genomic insights and catalytic innovation underlie evolution of tropane alkaloids biosynthesis.</title>
        <authorList>
            <person name="Wang Y.-J."/>
            <person name="Tian T."/>
            <person name="Huang J.-P."/>
            <person name="Huang S.-X."/>
        </authorList>
    </citation>
    <scope>NUCLEOTIDE SEQUENCE [LARGE SCALE GENOMIC DNA]</scope>
    <source>
        <strain evidence="1">KIB-2018</strain>
        <tissue evidence="1">Leaf</tissue>
    </source>
</reference>
<keyword evidence="2" id="KW-1185">Reference proteome</keyword>